<dbReference type="Gene3D" id="3.40.50.300">
    <property type="entry name" value="P-loop containing nucleotide triphosphate hydrolases"/>
    <property type="match status" value="1"/>
</dbReference>
<feature type="region of interest" description="Disordered" evidence="1">
    <location>
        <begin position="1"/>
        <end position="23"/>
    </location>
</feature>
<dbReference type="SUPFAM" id="SSF52540">
    <property type="entry name" value="P-loop containing nucleoside triphosphate hydrolases"/>
    <property type="match status" value="1"/>
</dbReference>
<dbReference type="InterPro" id="IPR002586">
    <property type="entry name" value="CobQ/CobB/MinD/ParA_Nub-bd_dom"/>
</dbReference>
<sequence length="254" mass="27529">MLGDIRDLGIPASQDRTARKEPRTVGVAGMKAITFVTQKGGSGKSTLCISLAVAAQEAGHTVCILEMDRQATITDWLDHRTADGPEVAQIDATQIDLVMERLAESAYDYVFIDTPGVDSNGTLSAIRAADLCIIPCRPTPADLRAFKPTLAAVYRLEKKFAFVLNQTPPRSYRIRDAADGLAVLGILPDVNIVARNDHQDAIGVGQGVTEFNPKGQAAGEVRRLWSWIERRMQATVQRPVKAAGKDARKHVKAA</sequence>
<dbReference type="AlphaFoldDB" id="A0A160PKD5"/>
<dbReference type="PANTHER" id="PTHR13696:SF96">
    <property type="entry name" value="COBQ_COBB_MIND_PARA NUCLEOTIDE BINDING DOMAIN-CONTAINING PROTEIN"/>
    <property type="match status" value="1"/>
</dbReference>
<protein>
    <submittedName>
        <fullName evidence="3">Cobyrinic acid ac-diamide synthase</fullName>
    </submittedName>
</protein>
<dbReference type="CDD" id="cd02042">
    <property type="entry name" value="ParAB_family"/>
    <property type="match status" value="1"/>
</dbReference>
<dbReference type="Proteomes" id="UP000218288">
    <property type="component" value="Chromosome"/>
</dbReference>
<evidence type="ECO:0000313" key="3">
    <source>
        <dbReference type="EMBL" id="BAU92280.1"/>
    </source>
</evidence>
<dbReference type="PANTHER" id="PTHR13696">
    <property type="entry name" value="P-LOOP CONTAINING NUCLEOSIDE TRIPHOSPHATE HYDROLASE"/>
    <property type="match status" value="1"/>
</dbReference>
<evidence type="ECO:0000256" key="1">
    <source>
        <dbReference type="SAM" id="MobiDB-lite"/>
    </source>
</evidence>
<proteinExistence type="predicted"/>
<dbReference type="EMBL" id="AP014809">
    <property type="protein sequence ID" value="BAU92280.1"/>
    <property type="molecule type" value="Genomic_DNA"/>
</dbReference>
<evidence type="ECO:0000259" key="2">
    <source>
        <dbReference type="Pfam" id="PF01656"/>
    </source>
</evidence>
<organism evidence="3 4">
    <name type="scientific">Methylorubrum populi</name>
    <dbReference type="NCBI Taxonomy" id="223967"/>
    <lineage>
        <taxon>Bacteria</taxon>
        <taxon>Pseudomonadati</taxon>
        <taxon>Pseudomonadota</taxon>
        <taxon>Alphaproteobacteria</taxon>
        <taxon>Hyphomicrobiales</taxon>
        <taxon>Methylobacteriaceae</taxon>
        <taxon>Methylorubrum</taxon>
    </lineage>
</organism>
<dbReference type="InterPro" id="IPR050678">
    <property type="entry name" value="DNA_Partitioning_ATPase"/>
</dbReference>
<accession>A0A160PKD5</accession>
<feature type="domain" description="CobQ/CobB/MinD/ParA nucleotide binding" evidence="2">
    <location>
        <begin position="33"/>
        <end position="196"/>
    </location>
</feature>
<gene>
    <name evidence="3" type="ORF">MPPM_3675</name>
</gene>
<dbReference type="PIRSF" id="PIRSF009320">
    <property type="entry name" value="Nuc_binding_HP_1000"/>
    <property type="match status" value="1"/>
</dbReference>
<dbReference type="InterPro" id="IPR027417">
    <property type="entry name" value="P-loop_NTPase"/>
</dbReference>
<dbReference type="Pfam" id="PF01656">
    <property type="entry name" value="CbiA"/>
    <property type="match status" value="1"/>
</dbReference>
<reference evidence="3 4" key="1">
    <citation type="journal article" date="2016" name="Genome Announc.">
        <title>Complete Genome Sequence of Methylobacterium populi P-1M, Isolated from Pink-Pigmented Household Biofilm.</title>
        <authorList>
            <person name="Morohoshi T."/>
            <person name="Ikeda T."/>
        </authorList>
    </citation>
    <scope>NUCLEOTIDE SEQUENCE [LARGE SCALE GENOMIC DNA]</scope>
    <source>
        <strain evidence="3 4">P-1M</strain>
    </source>
</reference>
<name>A0A160PKD5_9HYPH</name>
<evidence type="ECO:0000313" key="4">
    <source>
        <dbReference type="Proteomes" id="UP000218288"/>
    </source>
</evidence>